<keyword evidence="3" id="KW-1003">Cell membrane</keyword>
<dbReference type="AlphaFoldDB" id="A0AB34J637"/>
<gene>
    <name evidence="11" type="ORF">AB1Y20_005465</name>
</gene>
<feature type="region of interest" description="Disordered" evidence="8">
    <location>
        <begin position="26"/>
        <end position="57"/>
    </location>
</feature>
<proteinExistence type="predicted"/>
<evidence type="ECO:0000256" key="6">
    <source>
        <dbReference type="ARBA" id="ARBA00023065"/>
    </source>
</evidence>
<evidence type="ECO:0000256" key="3">
    <source>
        <dbReference type="ARBA" id="ARBA00022475"/>
    </source>
</evidence>
<evidence type="ECO:0000256" key="2">
    <source>
        <dbReference type="ARBA" id="ARBA00022448"/>
    </source>
</evidence>
<keyword evidence="2" id="KW-0813">Transport</keyword>
<evidence type="ECO:0000256" key="7">
    <source>
        <dbReference type="ARBA" id="ARBA00023136"/>
    </source>
</evidence>
<keyword evidence="10" id="KW-0732">Signal</keyword>
<comment type="caution">
    <text evidence="11">The sequence shown here is derived from an EMBL/GenBank/DDBJ whole genome shotgun (WGS) entry which is preliminary data.</text>
</comment>
<accession>A0AB34J637</accession>
<evidence type="ECO:0000313" key="11">
    <source>
        <dbReference type="EMBL" id="KAL1512201.1"/>
    </source>
</evidence>
<keyword evidence="5 9" id="KW-1133">Transmembrane helix</keyword>
<dbReference type="InterPro" id="IPR044669">
    <property type="entry name" value="YneE/VCCN1/2-like"/>
</dbReference>
<feature type="signal peptide" evidence="10">
    <location>
        <begin position="1"/>
        <end position="24"/>
    </location>
</feature>
<evidence type="ECO:0000256" key="1">
    <source>
        <dbReference type="ARBA" id="ARBA00004651"/>
    </source>
</evidence>
<protein>
    <recommendedName>
        <fullName evidence="13">Bestrophin homolog</fullName>
    </recommendedName>
</protein>
<dbReference type="PANTHER" id="PTHR33281:SF19">
    <property type="entry name" value="VOLTAGE-DEPENDENT ANION CHANNEL-FORMING PROTEIN YNEE"/>
    <property type="match status" value="1"/>
</dbReference>
<reference evidence="11 12" key="1">
    <citation type="journal article" date="2024" name="Science">
        <title>Giant polyketide synthase enzymes in the biosynthesis of giant marine polyether toxins.</title>
        <authorList>
            <person name="Fallon T.R."/>
            <person name="Shende V.V."/>
            <person name="Wierzbicki I.H."/>
            <person name="Pendleton A.L."/>
            <person name="Watervoot N.F."/>
            <person name="Auber R.P."/>
            <person name="Gonzalez D.J."/>
            <person name="Wisecaver J.H."/>
            <person name="Moore B.S."/>
        </authorList>
    </citation>
    <scope>NUCLEOTIDE SEQUENCE [LARGE SCALE GENOMIC DNA]</scope>
    <source>
        <strain evidence="11 12">12B1</strain>
    </source>
</reference>
<dbReference type="GO" id="GO:0005254">
    <property type="term" value="F:chloride channel activity"/>
    <property type="evidence" value="ECO:0007669"/>
    <property type="project" value="InterPro"/>
</dbReference>
<dbReference type="Pfam" id="PF25539">
    <property type="entry name" value="Bestrophin_2"/>
    <property type="match status" value="1"/>
</dbReference>
<evidence type="ECO:0000256" key="10">
    <source>
        <dbReference type="SAM" id="SignalP"/>
    </source>
</evidence>
<comment type="subcellular location">
    <subcellularLocation>
        <location evidence="1">Cell membrane</location>
        <topology evidence="1">Multi-pass membrane protein</topology>
    </subcellularLocation>
</comment>
<dbReference type="PANTHER" id="PTHR33281">
    <property type="entry name" value="UPF0187 PROTEIN YNEE"/>
    <property type="match status" value="1"/>
</dbReference>
<evidence type="ECO:0000256" key="8">
    <source>
        <dbReference type="SAM" id="MobiDB-lite"/>
    </source>
</evidence>
<dbReference type="EMBL" id="JBGBPQ010000013">
    <property type="protein sequence ID" value="KAL1512201.1"/>
    <property type="molecule type" value="Genomic_DNA"/>
</dbReference>
<evidence type="ECO:0008006" key="13">
    <source>
        <dbReference type="Google" id="ProtNLM"/>
    </source>
</evidence>
<name>A0AB34J637_PRYPA</name>
<keyword evidence="6" id="KW-0406">Ion transport</keyword>
<dbReference type="GO" id="GO:0005886">
    <property type="term" value="C:plasma membrane"/>
    <property type="evidence" value="ECO:0007669"/>
    <property type="project" value="UniProtKB-SubCell"/>
</dbReference>
<evidence type="ECO:0000256" key="5">
    <source>
        <dbReference type="ARBA" id="ARBA00022989"/>
    </source>
</evidence>
<keyword evidence="12" id="KW-1185">Reference proteome</keyword>
<organism evidence="11 12">
    <name type="scientific">Prymnesium parvum</name>
    <name type="common">Toxic golden alga</name>
    <dbReference type="NCBI Taxonomy" id="97485"/>
    <lineage>
        <taxon>Eukaryota</taxon>
        <taxon>Haptista</taxon>
        <taxon>Haptophyta</taxon>
        <taxon>Prymnesiophyceae</taxon>
        <taxon>Prymnesiales</taxon>
        <taxon>Prymnesiaceae</taxon>
        <taxon>Prymnesium</taxon>
    </lineage>
</organism>
<feature type="compositionally biased region" description="Basic residues" evidence="8">
    <location>
        <begin position="31"/>
        <end position="48"/>
    </location>
</feature>
<sequence>MVRLIAPPCLTLGLLLLLHPPSAAFSPPTPPHHHRTHRPPLRPSRPPRRPPPLAKAGHRLTISEELTLERQATLVELPVMFSDELETSFDFERWDSHRSPGRYGRLLFGVLFGVTTRRIGVTVALLVVFSGFVQAYASMAAGDSRMPELQLPLTPFELTAPVLGLLLVFRTNTAYDRFNTGSDASWEVTGRLRSVMRQLVAWAGGPEVTAAERAAVFELIDGCCVLHAWLMSEYLRGEEGAAEGVELLRGIGEVAARGRQAGAREACDAMQLTPWLALTALSFEVNHRLPSLEVNQRIAIDAQLTSLTKALGTCEKLLRTPIPLGYTRYSVRFLWIWLTLLPFALVSTFGAFGVGTWWEDKPKPVLLTAMLFIGFIFLSIEDIAVQIEEPFAILPLNLHRKWLDQEANQLKTFLKFVGGTQEKGKPTKHDEHPSGA</sequence>
<evidence type="ECO:0000256" key="9">
    <source>
        <dbReference type="SAM" id="Phobius"/>
    </source>
</evidence>
<feature type="transmembrane region" description="Helical" evidence="9">
    <location>
        <begin position="334"/>
        <end position="358"/>
    </location>
</feature>
<feature type="chain" id="PRO_5044324057" description="Bestrophin homolog" evidence="10">
    <location>
        <begin position="25"/>
        <end position="436"/>
    </location>
</feature>
<dbReference type="Proteomes" id="UP001515480">
    <property type="component" value="Unassembled WGS sequence"/>
</dbReference>
<keyword evidence="7 9" id="KW-0472">Membrane</keyword>
<feature type="transmembrane region" description="Helical" evidence="9">
    <location>
        <begin position="119"/>
        <end position="137"/>
    </location>
</feature>
<feature type="transmembrane region" description="Helical" evidence="9">
    <location>
        <begin position="364"/>
        <end position="380"/>
    </location>
</feature>
<evidence type="ECO:0000313" key="12">
    <source>
        <dbReference type="Proteomes" id="UP001515480"/>
    </source>
</evidence>
<keyword evidence="4 9" id="KW-0812">Transmembrane</keyword>
<evidence type="ECO:0000256" key="4">
    <source>
        <dbReference type="ARBA" id="ARBA00022692"/>
    </source>
</evidence>